<protein>
    <recommendedName>
        <fullName evidence="4">Carrier domain-containing protein</fullName>
    </recommendedName>
</protein>
<accession>A0A150RKY0</accession>
<dbReference type="InterPro" id="IPR009081">
    <property type="entry name" value="PP-bd_ACP"/>
</dbReference>
<dbReference type="Gene3D" id="3.40.50.300">
    <property type="entry name" value="P-loop containing nucleotide triphosphate hydrolases"/>
    <property type="match status" value="1"/>
</dbReference>
<dbReference type="Proteomes" id="UP000075635">
    <property type="component" value="Unassembled WGS sequence"/>
</dbReference>
<sequence>MSNGTPPLFIVGTGRCGSTMLSRLLAQHPEVASLSELYNSLGAGAFPQDPVDGPTLWEALSRPRPQHRLWLQLVEHGIEIDELRYPRTGLGRFREGGIPPLLTMTLPELSDDPDGLHEQLRLFVEALPADRLGAQYCRVFQWLTERVGRRIWVERSGASIGTLPALVNHFPDARFVHIYRDGREAALSASRFPPMRLMAISRVFETRIGKTLFDPVSPADVRRLPPEMRPLVAPGFDVDAFQRVQIPLKYFGSLWSTQMVHGAAWLAGLPRERVLHLRYESILADPEPVLRRLLRFLDPGLPQEAWLAGALPLVRANPPKWPSLPPDERDALEASCARGMTVLENMEPRPRVVEPRREDESYQGGHDPESIRAELKRILVRVLEMDIPPEQIRHTDPLFMHGLGIDSVEALEIVREVERRFGVALFEERIDTSAFGDVLSLGQLVASAMARESRTALPGEGPVTAGSPVGGPDG</sequence>
<dbReference type="Pfam" id="PF00550">
    <property type="entry name" value="PP-binding"/>
    <property type="match status" value="1"/>
</dbReference>
<keyword evidence="1" id="KW-0596">Phosphopantetheine</keyword>
<keyword evidence="2" id="KW-0597">Phosphoprotein</keyword>
<evidence type="ECO:0000256" key="2">
    <source>
        <dbReference type="ARBA" id="ARBA00022553"/>
    </source>
</evidence>
<evidence type="ECO:0000313" key="5">
    <source>
        <dbReference type="EMBL" id="KYF80934.1"/>
    </source>
</evidence>
<organism evidence="5 6">
    <name type="scientific">Sorangium cellulosum</name>
    <name type="common">Polyangium cellulosum</name>
    <dbReference type="NCBI Taxonomy" id="56"/>
    <lineage>
        <taxon>Bacteria</taxon>
        <taxon>Pseudomonadati</taxon>
        <taxon>Myxococcota</taxon>
        <taxon>Polyangia</taxon>
        <taxon>Polyangiales</taxon>
        <taxon>Polyangiaceae</taxon>
        <taxon>Sorangium</taxon>
    </lineage>
</organism>
<evidence type="ECO:0000313" key="6">
    <source>
        <dbReference type="Proteomes" id="UP000075635"/>
    </source>
</evidence>
<proteinExistence type="predicted"/>
<reference evidence="5 6" key="1">
    <citation type="submission" date="2014-02" db="EMBL/GenBank/DDBJ databases">
        <title>The small core and large imbalanced accessory genome model reveals a collaborative survival strategy of Sorangium cellulosum strains in nature.</title>
        <authorList>
            <person name="Han K."/>
            <person name="Peng R."/>
            <person name="Blom J."/>
            <person name="Li Y.-Z."/>
        </authorList>
    </citation>
    <scope>NUCLEOTIDE SEQUENCE [LARGE SCALE GENOMIC DNA]</scope>
    <source>
        <strain evidence="5 6">So0011-07</strain>
    </source>
</reference>
<feature type="domain" description="Carrier" evidence="4">
    <location>
        <begin position="369"/>
        <end position="452"/>
    </location>
</feature>
<evidence type="ECO:0000256" key="3">
    <source>
        <dbReference type="SAM" id="MobiDB-lite"/>
    </source>
</evidence>
<dbReference type="AlphaFoldDB" id="A0A150RKY0"/>
<name>A0A150RKY0_SORCE</name>
<dbReference type="Pfam" id="PF13469">
    <property type="entry name" value="Sulfotransfer_3"/>
    <property type="match status" value="2"/>
</dbReference>
<comment type="caution">
    <text evidence="5">The sequence shown here is derived from an EMBL/GenBank/DDBJ whole genome shotgun (WGS) entry which is preliminary data.</text>
</comment>
<dbReference type="SUPFAM" id="SSF52540">
    <property type="entry name" value="P-loop containing nucleoside triphosphate hydrolases"/>
    <property type="match status" value="1"/>
</dbReference>
<dbReference type="SUPFAM" id="SSF47336">
    <property type="entry name" value="ACP-like"/>
    <property type="match status" value="1"/>
</dbReference>
<evidence type="ECO:0000256" key="1">
    <source>
        <dbReference type="ARBA" id="ARBA00022450"/>
    </source>
</evidence>
<evidence type="ECO:0000259" key="4">
    <source>
        <dbReference type="PROSITE" id="PS50075"/>
    </source>
</evidence>
<dbReference type="InterPro" id="IPR036736">
    <property type="entry name" value="ACP-like_sf"/>
</dbReference>
<feature type="region of interest" description="Disordered" evidence="3">
    <location>
        <begin position="453"/>
        <end position="474"/>
    </location>
</feature>
<dbReference type="Gene3D" id="1.10.1200.10">
    <property type="entry name" value="ACP-like"/>
    <property type="match status" value="1"/>
</dbReference>
<dbReference type="InterPro" id="IPR006162">
    <property type="entry name" value="Ppantetheine_attach_site"/>
</dbReference>
<dbReference type="PROSITE" id="PS00012">
    <property type="entry name" value="PHOSPHOPANTETHEINE"/>
    <property type="match status" value="1"/>
</dbReference>
<dbReference type="PROSITE" id="PS50075">
    <property type="entry name" value="CARRIER"/>
    <property type="match status" value="1"/>
</dbReference>
<gene>
    <name evidence="5" type="ORF">BE17_20545</name>
</gene>
<dbReference type="InterPro" id="IPR027417">
    <property type="entry name" value="P-loop_NTPase"/>
</dbReference>
<dbReference type="EMBL" id="JEMB01002477">
    <property type="protein sequence ID" value="KYF80934.1"/>
    <property type="molecule type" value="Genomic_DNA"/>
</dbReference>